<dbReference type="GO" id="GO:0051301">
    <property type="term" value="P:cell division"/>
    <property type="evidence" value="ECO:0007669"/>
    <property type="project" value="UniProtKB-KW"/>
</dbReference>
<accession>A0A8T1R248</accession>
<evidence type="ECO:0000313" key="26">
    <source>
        <dbReference type="Proteomes" id="UP000811609"/>
    </source>
</evidence>
<evidence type="ECO:0000256" key="5">
    <source>
        <dbReference type="ARBA" id="ARBA00022618"/>
    </source>
</evidence>
<evidence type="ECO:0000256" key="17">
    <source>
        <dbReference type="ARBA" id="ARBA00023242"/>
    </source>
</evidence>
<evidence type="ECO:0000256" key="3">
    <source>
        <dbReference type="ARBA" id="ARBA00004123"/>
    </source>
</evidence>
<keyword evidence="10" id="KW-0498">Mitosis</keyword>
<reference evidence="25" key="1">
    <citation type="submission" date="2020-12" db="EMBL/GenBank/DDBJ databases">
        <title>WGS assembly of Carya illinoinensis cv. Pawnee.</title>
        <authorList>
            <person name="Platts A."/>
            <person name="Shu S."/>
            <person name="Wright S."/>
            <person name="Barry K."/>
            <person name="Edger P."/>
            <person name="Pires J.C."/>
            <person name="Schmutz J."/>
        </authorList>
    </citation>
    <scope>NUCLEOTIDE SEQUENCE</scope>
    <source>
        <tissue evidence="25">Leaf</tissue>
    </source>
</reference>
<evidence type="ECO:0000256" key="13">
    <source>
        <dbReference type="ARBA" id="ARBA00022842"/>
    </source>
</evidence>
<keyword evidence="26" id="KW-1185">Reference proteome</keyword>
<evidence type="ECO:0000256" key="23">
    <source>
        <dbReference type="SAM" id="MobiDB-lite"/>
    </source>
</evidence>
<keyword evidence="8" id="KW-0255">Endonuclease</keyword>
<feature type="coiled-coil region" evidence="22">
    <location>
        <begin position="258"/>
        <end position="308"/>
    </location>
</feature>
<evidence type="ECO:0000256" key="7">
    <source>
        <dbReference type="ARBA" id="ARBA00022723"/>
    </source>
</evidence>
<dbReference type="EMBL" id="CM031811">
    <property type="protein sequence ID" value="KAG6660827.1"/>
    <property type="molecule type" value="Genomic_DNA"/>
</dbReference>
<comment type="similarity">
    <text evidence="4">Belongs to the EME1/MMS4 family.</text>
</comment>
<dbReference type="InterPro" id="IPR006166">
    <property type="entry name" value="ERCC4_domain"/>
</dbReference>
<feature type="region of interest" description="Disordered" evidence="23">
    <location>
        <begin position="1"/>
        <end position="32"/>
    </location>
</feature>
<dbReference type="GO" id="GO:0006310">
    <property type="term" value="P:DNA recombination"/>
    <property type="evidence" value="ECO:0007669"/>
    <property type="project" value="UniProtKB-KW"/>
</dbReference>
<gene>
    <name evidence="25" type="ORF">CIPAW_03G131700</name>
</gene>
<evidence type="ECO:0000256" key="9">
    <source>
        <dbReference type="ARBA" id="ARBA00022763"/>
    </source>
</evidence>
<keyword evidence="13" id="KW-0460">Magnesium</keyword>
<protein>
    <recommendedName>
        <fullName evidence="24">ERCC4 domain-containing protein</fullName>
    </recommendedName>
</protein>
<evidence type="ECO:0000256" key="22">
    <source>
        <dbReference type="SAM" id="Coils"/>
    </source>
</evidence>
<keyword evidence="5" id="KW-0132">Cell division</keyword>
<dbReference type="GO" id="GO:0051321">
    <property type="term" value="P:meiotic cell cycle"/>
    <property type="evidence" value="ECO:0007669"/>
    <property type="project" value="UniProtKB-KW"/>
</dbReference>
<keyword evidence="7" id="KW-0479">Metal-binding</keyword>
<keyword evidence="11" id="KW-0378">Hydrolase</keyword>
<evidence type="ECO:0000256" key="2">
    <source>
        <dbReference type="ARBA" id="ARBA00001946"/>
    </source>
</evidence>
<evidence type="ECO:0000256" key="20">
    <source>
        <dbReference type="ARBA" id="ARBA00059712"/>
    </source>
</evidence>
<sequence>MQTLVTKQAPLLKQSRAYSKKETEPSTTTASLSSICFPIVPPKMFRPILLSDDDDEEDLDDQNALSTPVHFPSKKQRRTESEPNLNPPALVLLDDPTPQKPGPKSTPSFVPDTPMSAPNSDVVIVKCTTGSSGSQIRVSDSEKKFSGICGLICLESDNESEHGSGREKCKDTETTVSDFDLAMDLDWSSRSFESTSSLGIDNSKQMTREGSLHLTALRDDANQQVLDSFNKETVNMEQMNEIISQKGTEIDAGKKKAMDRAAGRKKMAKEERARLMEEKKQKKEQEKLQKAAQKAEAAELKKMQKEKKKWEKGKLASKSIVAEIDAKVVELGSVGGHLLTRFAEKGLTYRITSNPIERSIVWTMTVPEHLSQLSSNGIEIPYVLLVHEADEFCNLVINEALHDHVSRVRSHYPSYTICYVANRLMAYINKREQEQYKNPSNNNGWRRPPVEEVLAKLTTHFIKVHSRQCVDEAELAEHVVGLTSSLASCQFRKKLTRLSVNANGSLIPKDAVDKNLIKKSLWLKALISIPKVQPRFALSISKKYPTMKSLLSVYMDPSKSVHEKEFLLKDLTTEGLLGEDRRLGEVCSKRVYRILMAQSGSIRTDDVEHGADFFRCQSS</sequence>
<evidence type="ECO:0000259" key="24">
    <source>
        <dbReference type="Pfam" id="PF02732"/>
    </source>
</evidence>
<evidence type="ECO:0000313" key="25">
    <source>
        <dbReference type="EMBL" id="KAG6660827.1"/>
    </source>
</evidence>
<dbReference type="Proteomes" id="UP000811609">
    <property type="component" value="Chromosome 3"/>
</dbReference>
<keyword evidence="9" id="KW-0227">DNA damage</keyword>
<feature type="compositionally biased region" description="Acidic residues" evidence="23">
    <location>
        <begin position="51"/>
        <end position="61"/>
    </location>
</feature>
<evidence type="ECO:0000256" key="11">
    <source>
        <dbReference type="ARBA" id="ARBA00022801"/>
    </source>
</evidence>
<evidence type="ECO:0000256" key="10">
    <source>
        <dbReference type="ARBA" id="ARBA00022776"/>
    </source>
</evidence>
<evidence type="ECO:0000256" key="8">
    <source>
        <dbReference type="ARBA" id="ARBA00022759"/>
    </source>
</evidence>
<dbReference type="Pfam" id="PF02732">
    <property type="entry name" value="ERCC4"/>
    <property type="match status" value="1"/>
</dbReference>
<dbReference type="PANTHER" id="PTHR21077:SF5">
    <property type="entry name" value="CROSSOVER JUNCTION ENDONUCLEASE MMS4"/>
    <property type="match status" value="1"/>
</dbReference>
<proteinExistence type="inferred from homology"/>
<feature type="domain" description="ERCC4" evidence="24">
    <location>
        <begin position="324"/>
        <end position="480"/>
    </location>
</feature>
<evidence type="ECO:0000256" key="4">
    <source>
        <dbReference type="ARBA" id="ARBA00005313"/>
    </source>
</evidence>
<dbReference type="GO" id="GO:0003677">
    <property type="term" value="F:DNA binding"/>
    <property type="evidence" value="ECO:0007669"/>
    <property type="project" value="InterPro"/>
</dbReference>
<keyword evidence="18" id="KW-0469">Meiosis</keyword>
<organism evidence="25 26">
    <name type="scientific">Carya illinoinensis</name>
    <name type="common">Pecan</name>
    <dbReference type="NCBI Taxonomy" id="32201"/>
    <lineage>
        <taxon>Eukaryota</taxon>
        <taxon>Viridiplantae</taxon>
        <taxon>Streptophyta</taxon>
        <taxon>Embryophyta</taxon>
        <taxon>Tracheophyta</taxon>
        <taxon>Spermatophyta</taxon>
        <taxon>Magnoliopsida</taxon>
        <taxon>eudicotyledons</taxon>
        <taxon>Gunneridae</taxon>
        <taxon>Pentapetalae</taxon>
        <taxon>rosids</taxon>
        <taxon>fabids</taxon>
        <taxon>Fagales</taxon>
        <taxon>Juglandaceae</taxon>
        <taxon>Carya</taxon>
    </lineage>
</organism>
<evidence type="ECO:0000256" key="16">
    <source>
        <dbReference type="ARBA" id="ARBA00023204"/>
    </source>
</evidence>
<keyword evidence="17" id="KW-0539">Nucleus</keyword>
<keyword evidence="15" id="KW-0233">DNA recombination</keyword>
<dbReference type="InterPro" id="IPR033310">
    <property type="entry name" value="Mms4/EME1/EME2"/>
</dbReference>
<evidence type="ECO:0000256" key="19">
    <source>
        <dbReference type="ARBA" id="ARBA00023306"/>
    </source>
</evidence>
<evidence type="ECO:0000256" key="14">
    <source>
        <dbReference type="ARBA" id="ARBA00023054"/>
    </source>
</evidence>
<dbReference type="FunFam" id="1.10.150.670:FF:000007">
    <property type="entry name" value="Crossover junction endonuclease EME1B"/>
    <property type="match status" value="1"/>
</dbReference>
<dbReference type="GO" id="GO:0016787">
    <property type="term" value="F:hydrolase activity"/>
    <property type="evidence" value="ECO:0007669"/>
    <property type="project" value="UniProtKB-KW"/>
</dbReference>
<keyword evidence="16" id="KW-0234">DNA repair</keyword>
<dbReference type="Pfam" id="PF21292">
    <property type="entry name" value="EME1-MUS81_C"/>
    <property type="match status" value="1"/>
</dbReference>
<dbReference type="InterPro" id="IPR047524">
    <property type="entry name" value="XPF_nuclease_EME1_plant/arthr"/>
</dbReference>
<evidence type="ECO:0000256" key="21">
    <source>
        <dbReference type="ARBA" id="ARBA00066032"/>
    </source>
</evidence>
<name>A0A8T1R248_CARIL</name>
<dbReference type="GO" id="GO:0004519">
    <property type="term" value="F:endonuclease activity"/>
    <property type="evidence" value="ECO:0007669"/>
    <property type="project" value="UniProtKB-KW"/>
</dbReference>
<dbReference type="GO" id="GO:0005634">
    <property type="term" value="C:nucleus"/>
    <property type="evidence" value="ECO:0007669"/>
    <property type="project" value="UniProtKB-SubCell"/>
</dbReference>
<comment type="subcellular location">
    <subcellularLocation>
        <location evidence="3">Nucleus</location>
    </subcellularLocation>
</comment>
<dbReference type="GO" id="GO:0048476">
    <property type="term" value="C:Holliday junction resolvase complex"/>
    <property type="evidence" value="ECO:0007669"/>
    <property type="project" value="InterPro"/>
</dbReference>
<evidence type="ECO:0000256" key="12">
    <source>
        <dbReference type="ARBA" id="ARBA00022837"/>
    </source>
</evidence>
<evidence type="ECO:0000256" key="1">
    <source>
        <dbReference type="ARBA" id="ARBA00001913"/>
    </source>
</evidence>
<evidence type="ECO:0000256" key="18">
    <source>
        <dbReference type="ARBA" id="ARBA00023254"/>
    </source>
</evidence>
<evidence type="ECO:0000256" key="6">
    <source>
        <dbReference type="ARBA" id="ARBA00022722"/>
    </source>
</evidence>
<dbReference type="GO" id="GO:0046872">
    <property type="term" value="F:metal ion binding"/>
    <property type="evidence" value="ECO:0007669"/>
    <property type="project" value="UniProtKB-KW"/>
</dbReference>
<dbReference type="CDD" id="cd20083">
    <property type="entry name" value="XPF_nuclease_EME"/>
    <property type="match status" value="1"/>
</dbReference>
<keyword evidence="12" id="KW-0106">Calcium</keyword>
<evidence type="ECO:0000256" key="15">
    <source>
        <dbReference type="ARBA" id="ARBA00023172"/>
    </source>
</evidence>
<comment type="cofactor">
    <cofactor evidence="2">
        <name>Mg(2+)</name>
        <dbReference type="ChEBI" id="CHEBI:18420"/>
    </cofactor>
</comment>
<dbReference type="PANTHER" id="PTHR21077">
    <property type="entry name" value="EME1 PROTEIN"/>
    <property type="match status" value="1"/>
</dbReference>
<comment type="caution">
    <text evidence="25">The sequence shown here is derived from an EMBL/GenBank/DDBJ whole genome shotgun (WGS) entry which is preliminary data.</text>
</comment>
<keyword evidence="19" id="KW-0131">Cell cycle</keyword>
<comment type="subunit">
    <text evidence="21">Forms a heterodimer with MUS81.</text>
</comment>
<feature type="region of interest" description="Disordered" evidence="23">
    <location>
        <begin position="48"/>
        <end position="117"/>
    </location>
</feature>
<keyword evidence="14 22" id="KW-0175">Coiled coil</keyword>
<comment type="function">
    <text evidence="20">Interacts with MUS81 to form a DNA structure-specific endonuclease with substrate preference for branched DNA structures with a 5'-end at the branch nick. Typical substrates include 3'-flap structures, D-loops, replication forks, nicked Holliday junctions and also intact Holliday junctions with a reduced efficiency. May be required in mitosis for the processing of stalled or collapsed replication fork intermediates. Plays a role in DNA repair and in genotoxic stress-induced homologous recombination (HR) in somatic cells. Mediates a subset of meiotic recombination events that are insensitive to crossover interference.</text>
</comment>
<comment type="cofactor">
    <cofactor evidence="1">
        <name>Ca(2+)</name>
        <dbReference type="ChEBI" id="CHEBI:29108"/>
    </cofactor>
</comment>
<keyword evidence="6" id="KW-0540">Nuclease</keyword>
<dbReference type="GO" id="GO:0006281">
    <property type="term" value="P:DNA repair"/>
    <property type="evidence" value="ECO:0007669"/>
    <property type="project" value="UniProtKB-KW"/>
</dbReference>
<dbReference type="AlphaFoldDB" id="A0A8T1R248"/>